<comment type="caution">
    <text evidence="1">The sequence shown here is derived from an EMBL/GenBank/DDBJ whole genome shotgun (WGS) entry which is preliminary data.</text>
</comment>
<reference evidence="1" key="1">
    <citation type="submission" date="2017-10" db="EMBL/GenBank/DDBJ databases">
        <title>Genome sequence of cellulolytic Lachnospiraceae bacterium XHS1971 isolated from hotspring sediment.</title>
        <authorList>
            <person name="Vasudevan G."/>
            <person name="Joshi A.J."/>
            <person name="Hivarkar S."/>
            <person name="Lanjekar V.B."/>
            <person name="Dhakephalkar P.K."/>
            <person name="Dagar S."/>
        </authorList>
    </citation>
    <scope>NUCLEOTIDE SEQUENCE</scope>
    <source>
        <strain evidence="1">XHS1971</strain>
    </source>
</reference>
<dbReference type="EMBL" id="PEDL01000002">
    <property type="protein sequence ID" value="PHV71821.1"/>
    <property type="molecule type" value="Genomic_DNA"/>
</dbReference>
<proteinExistence type="predicted"/>
<sequence>MPYLSFGLYCLRTGFRFFKYRPHQQARILEKKKLYFLAGCLYMRLENYIQAASCFKAAKAYRQLVQAYEALGLYSKAIEVAEKLKDYRLGAQLCERIGNHKKAAYFFSYFKPLYSAKLYKLEGYYYEAGLSYLKAYQFISAIECFHACSSLAERAQGLRQIEEIAVVLYFSHSYEESFRIFFKLKDYFSALECAKKLREKKLIESTQLLLAYQEEQMGHYLLAGKYYEPFNPPKALTCYYLGHHIHEALHLLIEQGAYAKAVNLCIQHNELAAAYELINTYKIPLEPSLALTYS</sequence>
<accession>A0AC61DF59</accession>
<name>A0AC61DF59_9FIRM</name>
<evidence type="ECO:0000313" key="1">
    <source>
        <dbReference type="EMBL" id="PHV71821.1"/>
    </source>
</evidence>
<organism evidence="1 2">
    <name type="scientific">Sporanaerobium hydrogeniformans</name>
    <dbReference type="NCBI Taxonomy" id="3072179"/>
    <lineage>
        <taxon>Bacteria</taxon>
        <taxon>Bacillati</taxon>
        <taxon>Bacillota</taxon>
        <taxon>Clostridia</taxon>
        <taxon>Lachnospirales</taxon>
        <taxon>Lachnospiraceae</taxon>
        <taxon>Sporanaerobium</taxon>
    </lineage>
</organism>
<evidence type="ECO:0000313" key="2">
    <source>
        <dbReference type="Proteomes" id="UP000224460"/>
    </source>
</evidence>
<keyword evidence="2" id="KW-1185">Reference proteome</keyword>
<gene>
    <name evidence="1" type="ORF">CS063_04495</name>
</gene>
<protein>
    <submittedName>
        <fullName evidence="1">Uncharacterized protein</fullName>
    </submittedName>
</protein>
<dbReference type="Proteomes" id="UP000224460">
    <property type="component" value="Unassembled WGS sequence"/>
</dbReference>